<dbReference type="GO" id="GO:0004644">
    <property type="term" value="F:phosphoribosylglycinamide formyltransferase activity"/>
    <property type="evidence" value="ECO:0007669"/>
    <property type="project" value="UniProtKB-EC"/>
</dbReference>
<dbReference type="Gene3D" id="3.40.50.170">
    <property type="entry name" value="Formyl transferase, N-terminal domain"/>
    <property type="match status" value="1"/>
</dbReference>
<dbReference type="CDD" id="cd08645">
    <property type="entry name" value="FMT_core_GART"/>
    <property type="match status" value="1"/>
</dbReference>
<dbReference type="PROSITE" id="PS00373">
    <property type="entry name" value="GART"/>
    <property type="match status" value="1"/>
</dbReference>
<dbReference type="Pfam" id="PF00551">
    <property type="entry name" value="Formyl_trans_N"/>
    <property type="match status" value="1"/>
</dbReference>
<evidence type="ECO:0000256" key="2">
    <source>
        <dbReference type="ARBA" id="ARBA00012254"/>
    </source>
</evidence>
<keyword evidence="4" id="KW-0658">Purine biosynthesis</keyword>
<organism evidence="10">
    <name type="scientific">hydrothermal vent metagenome</name>
    <dbReference type="NCBI Taxonomy" id="652676"/>
    <lineage>
        <taxon>unclassified sequences</taxon>
        <taxon>metagenomes</taxon>
        <taxon>ecological metagenomes</taxon>
    </lineage>
</organism>
<dbReference type="InterPro" id="IPR001555">
    <property type="entry name" value="GART_AS"/>
</dbReference>
<dbReference type="FunFam" id="3.40.50.170:FF:000007">
    <property type="entry name" value="Phosphoribosylglycinamide formyltransferase"/>
    <property type="match status" value="1"/>
</dbReference>
<evidence type="ECO:0000256" key="5">
    <source>
        <dbReference type="ARBA" id="ARBA00038440"/>
    </source>
</evidence>
<evidence type="ECO:0000259" key="9">
    <source>
        <dbReference type="Pfam" id="PF00551"/>
    </source>
</evidence>
<dbReference type="EC" id="2.1.2.2" evidence="2"/>
<evidence type="ECO:0000256" key="4">
    <source>
        <dbReference type="ARBA" id="ARBA00022755"/>
    </source>
</evidence>
<keyword evidence="3 10" id="KW-0808">Transferase</keyword>
<dbReference type="InterPro" id="IPR002376">
    <property type="entry name" value="Formyl_transf_N"/>
</dbReference>
<name>A0A3B1BSN8_9ZZZZ</name>
<dbReference type="GO" id="GO:0005829">
    <property type="term" value="C:cytosol"/>
    <property type="evidence" value="ECO:0007669"/>
    <property type="project" value="TreeGrafter"/>
</dbReference>
<dbReference type="PANTHER" id="PTHR43369">
    <property type="entry name" value="PHOSPHORIBOSYLGLYCINAMIDE FORMYLTRANSFERASE"/>
    <property type="match status" value="1"/>
</dbReference>
<evidence type="ECO:0000256" key="8">
    <source>
        <dbReference type="ARBA" id="ARBA00047664"/>
    </source>
</evidence>
<evidence type="ECO:0000256" key="1">
    <source>
        <dbReference type="ARBA" id="ARBA00005054"/>
    </source>
</evidence>
<evidence type="ECO:0000256" key="7">
    <source>
        <dbReference type="ARBA" id="ARBA00041682"/>
    </source>
</evidence>
<dbReference type="EMBL" id="UOGC01000054">
    <property type="protein sequence ID" value="VAX17551.1"/>
    <property type="molecule type" value="Genomic_DNA"/>
</dbReference>
<dbReference type="AlphaFoldDB" id="A0A3B1BSN8"/>
<feature type="domain" description="Formyl transferase N-terminal" evidence="9">
    <location>
        <begin position="10"/>
        <end position="188"/>
    </location>
</feature>
<evidence type="ECO:0000313" key="10">
    <source>
        <dbReference type="EMBL" id="VAX17551.1"/>
    </source>
</evidence>
<proteinExistence type="inferred from homology"/>
<dbReference type="InterPro" id="IPR004607">
    <property type="entry name" value="GART"/>
</dbReference>
<gene>
    <name evidence="10" type="ORF">MNBD_NITROSPINAE01-968</name>
</gene>
<comment type="similarity">
    <text evidence="5">Belongs to the GART family.</text>
</comment>
<dbReference type="InterPro" id="IPR036477">
    <property type="entry name" value="Formyl_transf_N_sf"/>
</dbReference>
<dbReference type="NCBIfam" id="TIGR00639">
    <property type="entry name" value="PurN"/>
    <property type="match status" value="1"/>
</dbReference>
<dbReference type="HAMAP" id="MF_01930">
    <property type="entry name" value="PurN"/>
    <property type="match status" value="1"/>
</dbReference>
<dbReference type="PANTHER" id="PTHR43369:SF2">
    <property type="entry name" value="PHOSPHORIBOSYLGLYCINAMIDE FORMYLTRANSFERASE"/>
    <property type="match status" value="1"/>
</dbReference>
<protein>
    <recommendedName>
        <fullName evidence="2">phosphoribosylglycinamide formyltransferase 1</fullName>
        <ecNumber evidence="2">2.1.2.2</ecNumber>
    </recommendedName>
    <alternativeName>
        <fullName evidence="7">5'-phosphoribosylglycinamide transformylase</fullName>
    </alternativeName>
    <alternativeName>
        <fullName evidence="6">GAR transformylase</fullName>
    </alternativeName>
</protein>
<comment type="pathway">
    <text evidence="1">Purine metabolism; IMP biosynthesis via de novo pathway; N(2)-formyl-N(1)-(5-phospho-D-ribosyl)glycinamide from N(1)-(5-phospho-D-ribosyl)glycinamide (10-formyl THF route): step 1/1.</text>
</comment>
<evidence type="ECO:0000256" key="6">
    <source>
        <dbReference type="ARBA" id="ARBA00041324"/>
    </source>
</evidence>
<reference evidence="10" key="1">
    <citation type="submission" date="2018-06" db="EMBL/GenBank/DDBJ databases">
        <authorList>
            <person name="Zhirakovskaya E."/>
        </authorList>
    </citation>
    <scope>NUCLEOTIDE SEQUENCE</scope>
</reference>
<dbReference type="GO" id="GO:0006189">
    <property type="term" value="P:'de novo' IMP biosynthetic process"/>
    <property type="evidence" value="ECO:0007669"/>
    <property type="project" value="UniProtKB-UniPathway"/>
</dbReference>
<evidence type="ECO:0000256" key="3">
    <source>
        <dbReference type="ARBA" id="ARBA00022679"/>
    </source>
</evidence>
<accession>A0A3B1BSN8</accession>
<comment type="catalytic activity">
    <reaction evidence="8">
        <text>N(1)-(5-phospho-beta-D-ribosyl)glycinamide + (6R)-10-formyltetrahydrofolate = N(2)-formyl-N(1)-(5-phospho-beta-D-ribosyl)glycinamide + (6S)-5,6,7,8-tetrahydrofolate + H(+)</text>
        <dbReference type="Rhea" id="RHEA:15053"/>
        <dbReference type="ChEBI" id="CHEBI:15378"/>
        <dbReference type="ChEBI" id="CHEBI:57453"/>
        <dbReference type="ChEBI" id="CHEBI:143788"/>
        <dbReference type="ChEBI" id="CHEBI:147286"/>
        <dbReference type="ChEBI" id="CHEBI:195366"/>
        <dbReference type="EC" id="2.1.2.2"/>
    </reaction>
</comment>
<sequence>MPSQANILPIAVMASGRGSNLQAIIDEIEKGNLSAEIKLVLSDKPNAGALGRAEQHGIPAKVIERKHFSSREEFNSALADEVEASGARLVCLAGFMRILSGDFISRFDGWVINIHPALLPSFPGLDAQKQALDYGVMVSGATVHFVDEGVDTGPIISQAVVNVEPHDTVETLSARILEKEHIIYPNAIRLISLGQVTQNSGKQVRPASHS</sequence>
<dbReference type="SUPFAM" id="SSF53328">
    <property type="entry name" value="Formyltransferase"/>
    <property type="match status" value="1"/>
</dbReference>
<dbReference type="UniPathway" id="UPA00074">
    <property type="reaction ID" value="UER00126"/>
</dbReference>